<name>A0A9D4D9G5_DREPO</name>
<dbReference type="Proteomes" id="UP000828390">
    <property type="component" value="Unassembled WGS sequence"/>
</dbReference>
<organism evidence="1 2">
    <name type="scientific">Dreissena polymorpha</name>
    <name type="common">Zebra mussel</name>
    <name type="synonym">Mytilus polymorpha</name>
    <dbReference type="NCBI Taxonomy" id="45954"/>
    <lineage>
        <taxon>Eukaryota</taxon>
        <taxon>Metazoa</taxon>
        <taxon>Spiralia</taxon>
        <taxon>Lophotrochozoa</taxon>
        <taxon>Mollusca</taxon>
        <taxon>Bivalvia</taxon>
        <taxon>Autobranchia</taxon>
        <taxon>Heteroconchia</taxon>
        <taxon>Euheterodonta</taxon>
        <taxon>Imparidentia</taxon>
        <taxon>Neoheterodontei</taxon>
        <taxon>Myida</taxon>
        <taxon>Dreissenoidea</taxon>
        <taxon>Dreissenidae</taxon>
        <taxon>Dreissena</taxon>
    </lineage>
</organism>
<dbReference type="EMBL" id="JAIWYP010000011">
    <property type="protein sequence ID" value="KAH3741107.1"/>
    <property type="molecule type" value="Genomic_DNA"/>
</dbReference>
<reference evidence="1" key="1">
    <citation type="journal article" date="2019" name="bioRxiv">
        <title>The Genome of the Zebra Mussel, Dreissena polymorpha: A Resource for Invasive Species Research.</title>
        <authorList>
            <person name="McCartney M.A."/>
            <person name="Auch B."/>
            <person name="Kono T."/>
            <person name="Mallez S."/>
            <person name="Zhang Y."/>
            <person name="Obille A."/>
            <person name="Becker A."/>
            <person name="Abrahante J.E."/>
            <person name="Garbe J."/>
            <person name="Badalamenti J.P."/>
            <person name="Herman A."/>
            <person name="Mangelson H."/>
            <person name="Liachko I."/>
            <person name="Sullivan S."/>
            <person name="Sone E.D."/>
            <person name="Koren S."/>
            <person name="Silverstein K.A.T."/>
            <person name="Beckman K.B."/>
            <person name="Gohl D.M."/>
        </authorList>
    </citation>
    <scope>NUCLEOTIDE SEQUENCE</scope>
    <source>
        <strain evidence="1">Duluth1</strain>
        <tissue evidence="1">Whole animal</tissue>
    </source>
</reference>
<accession>A0A9D4D9G5</accession>
<evidence type="ECO:0000313" key="2">
    <source>
        <dbReference type="Proteomes" id="UP000828390"/>
    </source>
</evidence>
<protein>
    <submittedName>
        <fullName evidence="1">Uncharacterized protein</fullName>
    </submittedName>
</protein>
<reference evidence="1" key="2">
    <citation type="submission" date="2020-11" db="EMBL/GenBank/DDBJ databases">
        <authorList>
            <person name="McCartney M.A."/>
            <person name="Auch B."/>
            <person name="Kono T."/>
            <person name="Mallez S."/>
            <person name="Becker A."/>
            <person name="Gohl D.M."/>
            <person name="Silverstein K.A.T."/>
            <person name="Koren S."/>
            <person name="Bechman K.B."/>
            <person name="Herman A."/>
            <person name="Abrahante J.E."/>
            <person name="Garbe J."/>
        </authorList>
    </citation>
    <scope>NUCLEOTIDE SEQUENCE</scope>
    <source>
        <strain evidence="1">Duluth1</strain>
        <tissue evidence="1">Whole animal</tissue>
    </source>
</reference>
<sequence>MEKRRFRQWKRDVPANLSLFGGILRVQTSFNNSSKLTSLREHSTLFGSGYRIKKLPKANKLLDNPIPCHFGLLIIPASDSRDYSENDD</sequence>
<keyword evidence="2" id="KW-1185">Reference proteome</keyword>
<gene>
    <name evidence="1" type="ORF">DPMN_047825</name>
</gene>
<proteinExistence type="predicted"/>
<evidence type="ECO:0000313" key="1">
    <source>
        <dbReference type="EMBL" id="KAH3741107.1"/>
    </source>
</evidence>
<comment type="caution">
    <text evidence="1">The sequence shown here is derived from an EMBL/GenBank/DDBJ whole genome shotgun (WGS) entry which is preliminary data.</text>
</comment>
<dbReference type="AlphaFoldDB" id="A0A9D4D9G5"/>